<feature type="domain" description="GRIP" evidence="2">
    <location>
        <begin position="159"/>
        <end position="207"/>
    </location>
</feature>
<keyword evidence="4" id="KW-1185">Reference proteome</keyword>
<dbReference type="OrthoDB" id="1926336at2759"/>
<dbReference type="Proteomes" id="UP000054350">
    <property type="component" value="Unassembled WGS sequence"/>
</dbReference>
<feature type="region of interest" description="Disordered" evidence="1">
    <location>
        <begin position="106"/>
        <end position="144"/>
    </location>
</feature>
<gene>
    <name evidence="3" type="ORF">AMAG_09358</name>
</gene>
<protein>
    <recommendedName>
        <fullName evidence="2">GRIP domain-containing protein</fullName>
    </recommendedName>
</protein>
<name>A0A0L0SP83_ALLM3</name>
<dbReference type="PROSITE" id="PS50913">
    <property type="entry name" value="GRIP"/>
    <property type="match status" value="1"/>
</dbReference>
<dbReference type="InterPro" id="IPR000237">
    <property type="entry name" value="GRIP_dom"/>
</dbReference>
<evidence type="ECO:0000259" key="2">
    <source>
        <dbReference type="PROSITE" id="PS50913"/>
    </source>
</evidence>
<sequence>MAAAHASIEEAKRGAERARTDLRRVQDEANAARAEVAAAHARIAALEKAAADRDAAERARQALSEQVADVQALNERLATDLEALASRETHLKHVNRSLKDEVRKLSRANSASSMPPVSPSPSTNGVGLAATAMPPGAGARRMSVASTASGSIPLDLDNPGVKPVNVLYLKSVIMSFLEKKAMRPQLVPVLHALLECSDDELRRLQAIG</sequence>
<evidence type="ECO:0000313" key="4">
    <source>
        <dbReference type="Proteomes" id="UP000054350"/>
    </source>
</evidence>
<dbReference type="EMBL" id="GG745344">
    <property type="protein sequence ID" value="KNE64331.1"/>
    <property type="molecule type" value="Genomic_DNA"/>
</dbReference>
<accession>A0A0L0SP83</accession>
<dbReference type="STRING" id="578462.A0A0L0SP83"/>
<feature type="compositionally biased region" description="Basic and acidic residues" evidence="1">
    <location>
        <begin position="7"/>
        <end position="27"/>
    </location>
</feature>
<evidence type="ECO:0000256" key="1">
    <source>
        <dbReference type="SAM" id="MobiDB-lite"/>
    </source>
</evidence>
<evidence type="ECO:0000313" key="3">
    <source>
        <dbReference type="EMBL" id="KNE64331.1"/>
    </source>
</evidence>
<organism evidence="3 4">
    <name type="scientific">Allomyces macrogynus (strain ATCC 38327)</name>
    <name type="common">Allomyces javanicus var. macrogynus</name>
    <dbReference type="NCBI Taxonomy" id="578462"/>
    <lineage>
        <taxon>Eukaryota</taxon>
        <taxon>Fungi</taxon>
        <taxon>Fungi incertae sedis</taxon>
        <taxon>Blastocladiomycota</taxon>
        <taxon>Blastocladiomycetes</taxon>
        <taxon>Blastocladiales</taxon>
        <taxon>Blastocladiaceae</taxon>
        <taxon>Allomyces</taxon>
    </lineage>
</organism>
<feature type="region of interest" description="Disordered" evidence="1">
    <location>
        <begin position="1"/>
        <end position="30"/>
    </location>
</feature>
<reference evidence="4" key="2">
    <citation type="submission" date="2009-11" db="EMBL/GenBank/DDBJ databases">
        <title>The Genome Sequence of Allomyces macrogynus strain ATCC 38327.</title>
        <authorList>
            <consortium name="The Broad Institute Genome Sequencing Platform"/>
            <person name="Russ C."/>
            <person name="Cuomo C."/>
            <person name="Shea T."/>
            <person name="Young S.K."/>
            <person name="Zeng Q."/>
            <person name="Koehrsen M."/>
            <person name="Haas B."/>
            <person name="Borodovsky M."/>
            <person name="Guigo R."/>
            <person name="Alvarado L."/>
            <person name="Berlin A."/>
            <person name="Borenstein D."/>
            <person name="Chen Z."/>
            <person name="Engels R."/>
            <person name="Freedman E."/>
            <person name="Gellesch M."/>
            <person name="Goldberg J."/>
            <person name="Griggs A."/>
            <person name="Gujja S."/>
            <person name="Heiman D."/>
            <person name="Hepburn T."/>
            <person name="Howarth C."/>
            <person name="Jen D."/>
            <person name="Larson L."/>
            <person name="Lewis B."/>
            <person name="Mehta T."/>
            <person name="Park D."/>
            <person name="Pearson M."/>
            <person name="Roberts A."/>
            <person name="Saif S."/>
            <person name="Shenoy N."/>
            <person name="Sisk P."/>
            <person name="Stolte C."/>
            <person name="Sykes S."/>
            <person name="Walk T."/>
            <person name="White J."/>
            <person name="Yandava C."/>
            <person name="Burger G."/>
            <person name="Gray M.W."/>
            <person name="Holland P.W.H."/>
            <person name="King N."/>
            <person name="Lang F.B.F."/>
            <person name="Roger A.J."/>
            <person name="Ruiz-Trillo I."/>
            <person name="Lander E."/>
            <person name="Nusbaum C."/>
        </authorList>
    </citation>
    <scope>NUCLEOTIDE SEQUENCE [LARGE SCALE GENOMIC DNA]</scope>
    <source>
        <strain evidence="4">ATCC 38327</strain>
    </source>
</reference>
<dbReference type="VEuPathDB" id="FungiDB:AMAG_09358"/>
<reference evidence="3 4" key="1">
    <citation type="submission" date="2009-11" db="EMBL/GenBank/DDBJ databases">
        <title>Annotation of Allomyces macrogynus ATCC 38327.</title>
        <authorList>
            <consortium name="The Broad Institute Genome Sequencing Platform"/>
            <person name="Russ C."/>
            <person name="Cuomo C."/>
            <person name="Burger G."/>
            <person name="Gray M.W."/>
            <person name="Holland P.W.H."/>
            <person name="King N."/>
            <person name="Lang F.B.F."/>
            <person name="Roger A.J."/>
            <person name="Ruiz-Trillo I."/>
            <person name="Young S.K."/>
            <person name="Zeng Q."/>
            <person name="Gargeya S."/>
            <person name="Fitzgerald M."/>
            <person name="Haas B."/>
            <person name="Abouelleil A."/>
            <person name="Alvarado L."/>
            <person name="Arachchi H.M."/>
            <person name="Berlin A."/>
            <person name="Chapman S.B."/>
            <person name="Gearin G."/>
            <person name="Goldberg J."/>
            <person name="Griggs A."/>
            <person name="Gujja S."/>
            <person name="Hansen M."/>
            <person name="Heiman D."/>
            <person name="Howarth C."/>
            <person name="Larimer J."/>
            <person name="Lui A."/>
            <person name="MacDonald P.J.P."/>
            <person name="McCowen C."/>
            <person name="Montmayeur A."/>
            <person name="Murphy C."/>
            <person name="Neiman D."/>
            <person name="Pearson M."/>
            <person name="Priest M."/>
            <person name="Roberts A."/>
            <person name="Saif S."/>
            <person name="Shea T."/>
            <person name="Sisk P."/>
            <person name="Stolte C."/>
            <person name="Sykes S."/>
            <person name="Wortman J."/>
            <person name="Nusbaum C."/>
            <person name="Birren B."/>
        </authorList>
    </citation>
    <scope>NUCLEOTIDE SEQUENCE [LARGE SCALE GENOMIC DNA]</scope>
    <source>
        <strain evidence="3 4">ATCC 38327</strain>
    </source>
</reference>
<dbReference type="AlphaFoldDB" id="A0A0L0SP83"/>
<dbReference type="Pfam" id="PF01465">
    <property type="entry name" value="GRIP"/>
    <property type="match status" value="1"/>
</dbReference>
<proteinExistence type="predicted"/>